<sequence>MKVKAMIKQNNLLREQMTPFNRSFFEDMILAMRASSVDSVRAEELLLEAAELLLKGQAKGRNAKQIFGEHPGDYFKDVMNSSPARSPRSKLKNSLMISLSALTILFGVMGAAGLIMQWSGGPDEIFGQISIFTLIVVGIGSIVLIELLMKWMASLSEDDSPKPKAFDIKGLGIYVGIAIAAVFAGMFLDNLFPVIRIAPWVSLVLAAAGGLGLKFIFFKS</sequence>
<evidence type="ECO:0000313" key="3">
    <source>
        <dbReference type="Proteomes" id="UP000029518"/>
    </source>
</evidence>
<keyword evidence="1" id="KW-0812">Transmembrane</keyword>
<feature type="transmembrane region" description="Helical" evidence="1">
    <location>
        <begin position="125"/>
        <end position="149"/>
    </location>
</feature>
<keyword evidence="1" id="KW-1133">Transmembrane helix</keyword>
<dbReference type="EMBL" id="CP009285">
    <property type="protein sequence ID" value="AIQ56131.1"/>
    <property type="molecule type" value="Genomic_DNA"/>
</dbReference>
<dbReference type="InterPro" id="IPR009214">
    <property type="entry name" value="DUF1129"/>
</dbReference>
<dbReference type="OrthoDB" id="1655249at2"/>
<name>A0A089L3R5_PAEBO</name>
<dbReference type="Proteomes" id="UP000029518">
    <property type="component" value="Chromosome"/>
</dbReference>
<proteinExistence type="predicted"/>
<keyword evidence="1" id="KW-0472">Membrane</keyword>
<dbReference type="Gene3D" id="1.10.1900.10">
    <property type="entry name" value="c-terminal domain of poly(a) binding protein"/>
    <property type="match status" value="1"/>
</dbReference>
<dbReference type="AlphaFoldDB" id="A0A089L3R5"/>
<feature type="transmembrane region" description="Helical" evidence="1">
    <location>
        <begin position="170"/>
        <end position="188"/>
    </location>
</feature>
<reference evidence="2" key="1">
    <citation type="submission" date="2014-08" db="EMBL/GenBank/DDBJ databases">
        <title>Comparative genomics of the Paenibacillus odorifer group.</title>
        <authorList>
            <person name="den Bakker H.C."/>
            <person name="Tsai Y.-C.Y.-C."/>
            <person name="Martin N."/>
            <person name="Korlach J."/>
            <person name="Wiedmann M."/>
        </authorList>
    </citation>
    <scope>NUCLEOTIDE SEQUENCE [LARGE SCALE GENOMIC DNA]</scope>
    <source>
        <strain evidence="2">DSM 13188</strain>
    </source>
</reference>
<gene>
    <name evidence="2" type="ORF">PBOR_03540</name>
</gene>
<evidence type="ECO:0000313" key="2">
    <source>
        <dbReference type="EMBL" id="AIQ56131.1"/>
    </source>
</evidence>
<protein>
    <recommendedName>
        <fullName evidence="4">DUF1129 domain-containing protein</fullName>
    </recommendedName>
</protein>
<dbReference type="Pfam" id="PF06570">
    <property type="entry name" value="DUF1129"/>
    <property type="match status" value="1"/>
</dbReference>
<accession>A0A089L3R5</accession>
<evidence type="ECO:0008006" key="4">
    <source>
        <dbReference type="Google" id="ProtNLM"/>
    </source>
</evidence>
<evidence type="ECO:0000256" key="1">
    <source>
        <dbReference type="SAM" id="Phobius"/>
    </source>
</evidence>
<dbReference type="HOGENOM" id="CLU_085026_2_0_9"/>
<feature type="transmembrane region" description="Helical" evidence="1">
    <location>
        <begin position="95"/>
        <end position="119"/>
    </location>
</feature>
<dbReference type="KEGG" id="pbd:PBOR_03540"/>
<feature type="transmembrane region" description="Helical" evidence="1">
    <location>
        <begin position="194"/>
        <end position="217"/>
    </location>
</feature>
<keyword evidence="3" id="KW-1185">Reference proteome</keyword>
<dbReference type="SUPFAM" id="SSF158560">
    <property type="entry name" value="BH3980-like"/>
    <property type="match status" value="1"/>
</dbReference>
<organism evidence="2 3">
    <name type="scientific">Paenibacillus borealis</name>
    <dbReference type="NCBI Taxonomy" id="160799"/>
    <lineage>
        <taxon>Bacteria</taxon>
        <taxon>Bacillati</taxon>
        <taxon>Bacillota</taxon>
        <taxon>Bacilli</taxon>
        <taxon>Bacillales</taxon>
        <taxon>Paenibacillaceae</taxon>
        <taxon>Paenibacillus</taxon>
    </lineage>
</organism>